<comment type="caution">
    <text evidence="3">The sequence shown here is derived from an EMBL/GenBank/DDBJ whole genome shotgun (WGS) entry which is preliminary data.</text>
</comment>
<dbReference type="AlphaFoldDB" id="A0A3A9KG62"/>
<dbReference type="InterPro" id="IPR015071">
    <property type="entry name" value="BOFC_N"/>
</dbReference>
<accession>A0A3A9KG62</accession>
<evidence type="ECO:0000313" key="3">
    <source>
        <dbReference type="EMBL" id="RKL68553.1"/>
    </source>
</evidence>
<feature type="domain" description="Bypass of forespore C C-terminal" evidence="1">
    <location>
        <begin position="96"/>
        <end position="168"/>
    </location>
</feature>
<organism evidence="3 4">
    <name type="scientific">Salipaludibacillus neizhouensis</name>
    <dbReference type="NCBI Taxonomy" id="885475"/>
    <lineage>
        <taxon>Bacteria</taxon>
        <taxon>Bacillati</taxon>
        <taxon>Bacillota</taxon>
        <taxon>Bacilli</taxon>
        <taxon>Bacillales</taxon>
        <taxon>Bacillaceae</taxon>
    </lineage>
</organism>
<protein>
    <submittedName>
        <fullName evidence="3">Sporulation-like protein BofC</fullName>
    </submittedName>
</protein>
<proteinExistence type="predicted"/>
<dbReference type="Proteomes" id="UP000281498">
    <property type="component" value="Unassembled WGS sequence"/>
</dbReference>
<sequence length="174" mass="20154">MRALKVSRIIMVFLMLSLPLFFSFGANLSVIAKESLTSGEPHNVDVTLQRVYLDGEMSEEKLEETIWSMEDFWSRYSEWQLVDQNQSEIIFRQDVDDISPLLKMHGYFGLAEDGTLSIYHGKPDGSDVIQSFFQINTEKLKSQLYESLLEGIPVSSKEDYIQVLKKYEEYSMEL</sequence>
<gene>
    <name evidence="3" type="ORF">CR203_00425</name>
</gene>
<evidence type="ECO:0000313" key="4">
    <source>
        <dbReference type="Proteomes" id="UP000281498"/>
    </source>
</evidence>
<evidence type="ECO:0000259" key="1">
    <source>
        <dbReference type="Pfam" id="PF08955"/>
    </source>
</evidence>
<dbReference type="Gene3D" id="3.30.70.1740">
    <property type="entry name" value="Bypass-of-forespore C, C-terminal domain"/>
    <property type="match status" value="1"/>
</dbReference>
<reference evidence="3 4" key="1">
    <citation type="submission" date="2017-10" db="EMBL/GenBank/DDBJ databases">
        <title>Bacillus sp. nov., a halophilic bacterium isolated from a Keqin Lake.</title>
        <authorList>
            <person name="Wang H."/>
        </authorList>
    </citation>
    <scope>NUCLEOTIDE SEQUENCE [LARGE SCALE GENOMIC DNA]</scope>
    <source>
        <strain evidence="3 4">KCTC 13187</strain>
    </source>
</reference>
<name>A0A3A9KG62_9BACI</name>
<dbReference type="Pfam" id="PF08977">
    <property type="entry name" value="BOFC_N"/>
    <property type="match status" value="1"/>
</dbReference>
<dbReference type="Pfam" id="PF08955">
    <property type="entry name" value="BofC_C"/>
    <property type="match status" value="1"/>
</dbReference>
<dbReference type="Gene3D" id="3.10.20.420">
    <property type="entry name" value="Bypass-of-forespore C, N-terminal domain"/>
    <property type="match status" value="1"/>
</dbReference>
<feature type="domain" description="Bypass-of-forespore C N-terminal" evidence="2">
    <location>
        <begin position="44"/>
        <end position="94"/>
    </location>
</feature>
<dbReference type="InterPro" id="IPR038117">
    <property type="entry name" value="BofC_C_sf"/>
</dbReference>
<dbReference type="RefSeq" id="WP_110936808.1">
    <property type="nucleotide sequence ID" value="NZ_KZ614146.1"/>
</dbReference>
<dbReference type="InterPro" id="IPR038118">
    <property type="entry name" value="BOFC_N_sf"/>
</dbReference>
<dbReference type="EMBL" id="PDOE01000001">
    <property type="protein sequence ID" value="RKL68553.1"/>
    <property type="molecule type" value="Genomic_DNA"/>
</dbReference>
<keyword evidence="4" id="KW-1185">Reference proteome</keyword>
<evidence type="ECO:0000259" key="2">
    <source>
        <dbReference type="Pfam" id="PF08977"/>
    </source>
</evidence>
<dbReference type="OrthoDB" id="2678751at2"/>
<dbReference type="InterPro" id="IPR015050">
    <property type="entry name" value="BofC_C"/>
</dbReference>